<reference evidence="2" key="1">
    <citation type="submission" date="2016-10" db="EMBL/GenBank/DDBJ databases">
        <authorList>
            <person name="Varghese N."/>
            <person name="Submissions S."/>
        </authorList>
    </citation>
    <scope>NUCLEOTIDE SEQUENCE [LARGE SCALE GENOMIC DNA]</scope>
    <source>
        <strain evidence="2">DSM 173</strain>
    </source>
</reference>
<proteinExistence type="predicted"/>
<gene>
    <name evidence="1" type="ORF">SAMN05421644_1617</name>
</gene>
<name>A0A1H3JLP2_ALLWA</name>
<organism evidence="1 2">
    <name type="scientific">Allochromatium warmingii</name>
    <name type="common">Chromatium warmingii</name>
    <dbReference type="NCBI Taxonomy" id="61595"/>
    <lineage>
        <taxon>Bacteria</taxon>
        <taxon>Pseudomonadati</taxon>
        <taxon>Pseudomonadota</taxon>
        <taxon>Gammaproteobacteria</taxon>
        <taxon>Chromatiales</taxon>
        <taxon>Chromatiaceae</taxon>
        <taxon>Allochromatium</taxon>
    </lineage>
</organism>
<dbReference type="EMBL" id="FNOW01000061">
    <property type="protein sequence ID" value="SDY40831.1"/>
    <property type="molecule type" value="Genomic_DNA"/>
</dbReference>
<dbReference type="RefSeq" id="WP_143117084.1">
    <property type="nucleotide sequence ID" value="NZ_FNOW01000061.1"/>
</dbReference>
<evidence type="ECO:0000313" key="1">
    <source>
        <dbReference type="EMBL" id="SDY40831.1"/>
    </source>
</evidence>
<evidence type="ECO:0000313" key="2">
    <source>
        <dbReference type="Proteomes" id="UP000198672"/>
    </source>
</evidence>
<dbReference type="STRING" id="61595.SAMN05421644_1617"/>
<accession>A0A1H3JLP2</accession>
<dbReference type="OrthoDB" id="7348755at2"/>
<dbReference type="Proteomes" id="UP000198672">
    <property type="component" value="Unassembled WGS sequence"/>
</dbReference>
<protein>
    <submittedName>
        <fullName evidence="1">Uncharacterized protein</fullName>
    </submittedName>
</protein>
<sequence length="233" mass="27828">MIKQKQNQLPSALNLEVDALSKIFQHTTNSYKFVFFLALLELLKLHCFNSKRVFSYNEITIEMLVIAWFPYKFFGLSFGAQDTITQKIDKLELCFSTSIDFFGRDRPNLRKALQKTDLKEAARLMDFVPYRLIIPFLEPQLQLIDKGSWMLFERAMPSITNVNFERARPLYCFDSDDYNKCESIQWHSDWVSYFERHFQAIETWAKSCWLEYMQRRNQDKIVLYETLFPSINN</sequence>
<keyword evidence="2" id="KW-1185">Reference proteome</keyword>
<dbReference type="AlphaFoldDB" id="A0A1H3JLP2"/>